<dbReference type="VEuPathDB" id="FungiDB:VP01_77g2"/>
<name>A0A0L6UB61_9BASI</name>
<organism evidence="2 3">
    <name type="scientific">Puccinia sorghi</name>
    <dbReference type="NCBI Taxonomy" id="27349"/>
    <lineage>
        <taxon>Eukaryota</taxon>
        <taxon>Fungi</taxon>
        <taxon>Dikarya</taxon>
        <taxon>Basidiomycota</taxon>
        <taxon>Pucciniomycotina</taxon>
        <taxon>Pucciniomycetes</taxon>
        <taxon>Pucciniales</taxon>
        <taxon>Pucciniaceae</taxon>
        <taxon>Puccinia</taxon>
    </lineage>
</organism>
<feature type="region of interest" description="Disordered" evidence="1">
    <location>
        <begin position="46"/>
        <end position="94"/>
    </location>
</feature>
<accession>A0A0L6UB61</accession>
<sequence>MPGEGKVSKLVVGKQMCKFQADFVVGGLQVGEILWWVSRGNQSSRQSASEHGGWLSGRGRVARVTQGSRAGQGRWVSGRGRAAGGEPASGRSGRRGVSSVAILFFSPQIQRTQIFPVISPESGSEAHFNPVKPNPGSMVNPQIYHGTAQTRTGHFPWHTQQTPFGFQIRQHTLSHSSGNNLTHGYPHKGQELPFSLLSSLIIILPDRVDDSSPYPSHSQENLCFEGDAFTPLRQNSYIVTFTSILTIVSNSFYPRFPLFEIPYRTNPTLPLQHLLKPPPELTKLSQKLLTGGCTKVWRLEIIPQQHTLSHSSGNDFIHGYPHTGQELNTLTLSLEKQLFQEVNDSYHSLSHGQENLCFDDLTYIRTHLIFYKLILFNSFNPRFPLFEITHRIKPPFLSRTSPLEWPQTFPEGRGIRQGLDRVGIMERVWWAGKRGDVEGDGVWQRWAASDSPPHGSIPPNGSESFTLVYHPQKAQPSALIILKWGDVPILVDWKGAKNVLNLRPSGCSLKTLC</sequence>
<evidence type="ECO:0000313" key="3">
    <source>
        <dbReference type="Proteomes" id="UP000037035"/>
    </source>
</evidence>
<protein>
    <submittedName>
        <fullName evidence="2">Uncharacterized protein</fullName>
    </submittedName>
</protein>
<gene>
    <name evidence="2" type="ORF">VP01_77g2</name>
</gene>
<evidence type="ECO:0000256" key="1">
    <source>
        <dbReference type="SAM" id="MobiDB-lite"/>
    </source>
</evidence>
<comment type="caution">
    <text evidence="2">The sequence shown here is derived from an EMBL/GenBank/DDBJ whole genome shotgun (WGS) entry which is preliminary data.</text>
</comment>
<keyword evidence="3" id="KW-1185">Reference proteome</keyword>
<dbReference type="EMBL" id="LAVV01013272">
    <property type="protein sequence ID" value="KNZ45788.1"/>
    <property type="molecule type" value="Genomic_DNA"/>
</dbReference>
<proteinExistence type="predicted"/>
<dbReference type="AlphaFoldDB" id="A0A0L6UB61"/>
<evidence type="ECO:0000313" key="2">
    <source>
        <dbReference type="EMBL" id="KNZ45788.1"/>
    </source>
</evidence>
<dbReference type="Proteomes" id="UP000037035">
    <property type="component" value="Unassembled WGS sequence"/>
</dbReference>
<reference evidence="2 3" key="1">
    <citation type="submission" date="2015-08" db="EMBL/GenBank/DDBJ databases">
        <title>Next Generation Sequencing and Analysis of the Genome of Puccinia sorghi L Schw, the Causal Agent of Maize Common Rust.</title>
        <authorList>
            <person name="Rochi L."/>
            <person name="Burguener G."/>
            <person name="Darino M."/>
            <person name="Turjanski A."/>
            <person name="Kreff E."/>
            <person name="Dieguez M.J."/>
            <person name="Sacco F."/>
        </authorList>
    </citation>
    <scope>NUCLEOTIDE SEQUENCE [LARGE SCALE GENOMIC DNA]</scope>
    <source>
        <strain evidence="2 3">RO10H11247</strain>
    </source>
</reference>